<sequence length="143" mass="16137">MFDSMGVIRSAHLVAGGKANIAHFNMPHRKKGTIWKTCSKLSETEDWKITCKPRYSSILRFVGYLSENQRHPICYVQRHHRMLSIMSTDAESSSLSATRVPQRASQPLGHDAPSSSTMLTKAKDMTRLSELINSERSVFSPTR</sequence>
<feature type="region of interest" description="Disordered" evidence="1">
    <location>
        <begin position="93"/>
        <end position="126"/>
    </location>
</feature>
<dbReference type="AlphaFoldDB" id="A0AAD5WL94"/>
<organism evidence="2 3">
    <name type="scientific">Parelaphostrongylus tenuis</name>
    <name type="common">Meningeal worm</name>
    <dbReference type="NCBI Taxonomy" id="148309"/>
    <lineage>
        <taxon>Eukaryota</taxon>
        <taxon>Metazoa</taxon>
        <taxon>Ecdysozoa</taxon>
        <taxon>Nematoda</taxon>
        <taxon>Chromadorea</taxon>
        <taxon>Rhabditida</taxon>
        <taxon>Rhabditina</taxon>
        <taxon>Rhabditomorpha</taxon>
        <taxon>Strongyloidea</taxon>
        <taxon>Metastrongylidae</taxon>
        <taxon>Parelaphostrongylus</taxon>
    </lineage>
</organism>
<accession>A0AAD5WL94</accession>
<protein>
    <submittedName>
        <fullName evidence="2">Uncharacterized protein</fullName>
    </submittedName>
</protein>
<dbReference type="Proteomes" id="UP001196413">
    <property type="component" value="Unassembled WGS sequence"/>
</dbReference>
<name>A0AAD5WL94_PARTN</name>
<proteinExistence type="predicted"/>
<keyword evidence="3" id="KW-1185">Reference proteome</keyword>
<evidence type="ECO:0000313" key="2">
    <source>
        <dbReference type="EMBL" id="KAJ1374647.1"/>
    </source>
</evidence>
<dbReference type="EMBL" id="JAHQIW010007476">
    <property type="protein sequence ID" value="KAJ1374647.1"/>
    <property type="molecule type" value="Genomic_DNA"/>
</dbReference>
<gene>
    <name evidence="2" type="ORF">KIN20_037379</name>
</gene>
<evidence type="ECO:0000313" key="3">
    <source>
        <dbReference type="Proteomes" id="UP001196413"/>
    </source>
</evidence>
<comment type="caution">
    <text evidence="2">The sequence shown here is derived from an EMBL/GenBank/DDBJ whole genome shotgun (WGS) entry which is preliminary data.</text>
</comment>
<feature type="compositionally biased region" description="Polar residues" evidence="1">
    <location>
        <begin position="93"/>
        <end position="105"/>
    </location>
</feature>
<reference evidence="2" key="1">
    <citation type="submission" date="2021-06" db="EMBL/GenBank/DDBJ databases">
        <title>Parelaphostrongylus tenuis whole genome reference sequence.</title>
        <authorList>
            <person name="Garwood T.J."/>
            <person name="Larsen P.A."/>
            <person name="Fountain-Jones N.M."/>
            <person name="Garbe J.R."/>
            <person name="Macchietto M.G."/>
            <person name="Kania S.A."/>
            <person name="Gerhold R.W."/>
            <person name="Richards J.E."/>
            <person name="Wolf T.M."/>
        </authorList>
    </citation>
    <scope>NUCLEOTIDE SEQUENCE</scope>
    <source>
        <strain evidence="2">MNPRO001-30</strain>
        <tissue evidence="2">Meninges</tissue>
    </source>
</reference>
<evidence type="ECO:0000256" key="1">
    <source>
        <dbReference type="SAM" id="MobiDB-lite"/>
    </source>
</evidence>